<gene>
    <name evidence="6" type="ORF">BP5796_08739</name>
</gene>
<feature type="region of interest" description="Disordered" evidence="2">
    <location>
        <begin position="472"/>
        <end position="492"/>
    </location>
</feature>
<feature type="region of interest" description="Disordered" evidence="2">
    <location>
        <begin position="418"/>
        <end position="441"/>
    </location>
</feature>
<dbReference type="InterPro" id="IPR001461">
    <property type="entry name" value="Aspartic_peptidase_A1"/>
</dbReference>
<feature type="compositionally biased region" description="Polar residues" evidence="2">
    <location>
        <begin position="474"/>
        <end position="486"/>
    </location>
</feature>
<dbReference type="SUPFAM" id="SSF50630">
    <property type="entry name" value="Acid proteases"/>
    <property type="match status" value="1"/>
</dbReference>
<reference evidence="6 7" key="1">
    <citation type="journal article" date="2018" name="IMA Fungus">
        <title>IMA Genome-F 9: Draft genome sequence of Annulohypoxylon stygium, Aspergillus mulundensis, Berkeleyomyces basicola (syn. Thielaviopsis basicola), Ceratocystis smalleyi, two Cercospora beticola strains, Coleophoma cylindrospora, Fusarium fracticaudum, Phialophora cf. hyalina, and Morchella septimelata.</title>
        <authorList>
            <person name="Wingfield B.D."/>
            <person name="Bills G.F."/>
            <person name="Dong Y."/>
            <person name="Huang W."/>
            <person name="Nel W.J."/>
            <person name="Swalarsk-Parry B.S."/>
            <person name="Vaghefi N."/>
            <person name="Wilken P.M."/>
            <person name="An Z."/>
            <person name="de Beer Z.W."/>
            <person name="De Vos L."/>
            <person name="Chen L."/>
            <person name="Duong T.A."/>
            <person name="Gao Y."/>
            <person name="Hammerbacher A."/>
            <person name="Kikkert J.R."/>
            <person name="Li Y."/>
            <person name="Li H."/>
            <person name="Li K."/>
            <person name="Li Q."/>
            <person name="Liu X."/>
            <person name="Ma X."/>
            <person name="Naidoo K."/>
            <person name="Pethybridge S.J."/>
            <person name="Sun J."/>
            <person name="Steenkamp E.T."/>
            <person name="van der Nest M.A."/>
            <person name="van Wyk S."/>
            <person name="Wingfield M.J."/>
            <person name="Xiong C."/>
            <person name="Yue Q."/>
            <person name="Zhang X."/>
        </authorList>
    </citation>
    <scope>NUCLEOTIDE SEQUENCE [LARGE SCALE GENOMIC DNA]</scope>
    <source>
        <strain evidence="6 7">BP5796</strain>
    </source>
</reference>
<dbReference type="PROSITE" id="PS51767">
    <property type="entry name" value="PEPTIDASE_A1"/>
    <property type="match status" value="1"/>
</dbReference>
<dbReference type="GO" id="GO:0006508">
    <property type="term" value="P:proteolysis"/>
    <property type="evidence" value="ECO:0007669"/>
    <property type="project" value="InterPro"/>
</dbReference>
<dbReference type="CDD" id="cd12087">
    <property type="entry name" value="TM_EGFR-like"/>
    <property type="match status" value="1"/>
</dbReference>
<organism evidence="6 7">
    <name type="scientific">Coleophoma crateriformis</name>
    <dbReference type="NCBI Taxonomy" id="565419"/>
    <lineage>
        <taxon>Eukaryota</taxon>
        <taxon>Fungi</taxon>
        <taxon>Dikarya</taxon>
        <taxon>Ascomycota</taxon>
        <taxon>Pezizomycotina</taxon>
        <taxon>Leotiomycetes</taxon>
        <taxon>Helotiales</taxon>
        <taxon>Dermateaceae</taxon>
        <taxon>Coleophoma</taxon>
    </lineage>
</organism>
<feature type="domain" description="Peptidase A1" evidence="5">
    <location>
        <begin position="57"/>
        <end position="403"/>
    </location>
</feature>
<evidence type="ECO:0000313" key="6">
    <source>
        <dbReference type="EMBL" id="RDW70342.1"/>
    </source>
</evidence>
<sequence>MRPCVDTWSVLILTLTSTASARPDGGILQYFNRRNTIPAPIGIAASQDWDGNDGQWSTFPIQVGTPPQLVKVLPGTSAYQTLVVLPQGCIETDPSDCAQQRGGQFLVNSSSTWQANLANLTSNIYPLEIETRLGLTGRGLYGFDDITIGFQGAGGPQLKNQTIAGIATKDFFLGLLGLTPRPTNFTSYNNPIPSFVENLRAGGMIPSTSWSYTAGNLYGLNRVAGSLTFGGYDSSRFVANNLTWPFNGDAIRDLTVKIGSVTSINSTSSSLLLSSPISAFIDSSLPHLYLPQSACDQFSNIFGLTWDVDLEVYLVNETQHGLNVAHDLSIIFTLVDASSTASANITLPYAAFDLTMTAPLVSSPTRYFPLKIAANESQYTLGRVFLQEAYVTADYDRREFKVSQSRFDSNTQEHLVAVLPPNSTSSDTTAETSSPTKPSSGLIAGASVGGVLLIAGIVAVVAIFVIKRRRKSRSTQADTDPSSQQLDPPADCIKPEMDGTGVWPNTDSSEGALHPDFSAHKGSYQQLDIAEFESPEKTLQGRPHNYTPIEGSMVCETDGVQRFEADSSQTYEADSRPVQIFEMPAAEAVAPGLRNGNAGRTNET</sequence>
<name>A0A3D8R8H2_9HELO</name>
<dbReference type="PANTHER" id="PTHR47966:SF51">
    <property type="entry name" value="BETA-SITE APP-CLEAVING ENZYME, ISOFORM A-RELATED"/>
    <property type="match status" value="1"/>
</dbReference>
<accession>A0A3D8R8H2</accession>
<dbReference type="EMBL" id="PDLN01000012">
    <property type="protein sequence ID" value="RDW70342.1"/>
    <property type="molecule type" value="Genomic_DNA"/>
</dbReference>
<comment type="caution">
    <text evidence="6">The sequence shown here is derived from an EMBL/GenBank/DDBJ whole genome shotgun (WGS) entry which is preliminary data.</text>
</comment>
<feature type="transmembrane region" description="Helical" evidence="3">
    <location>
        <begin position="442"/>
        <end position="466"/>
    </location>
</feature>
<feature type="compositionally biased region" description="Low complexity" evidence="2">
    <location>
        <begin position="423"/>
        <end position="436"/>
    </location>
</feature>
<keyword evidence="3" id="KW-0812">Transmembrane</keyword>
<dbReference type="PRINTS" id="PR00792">
    <property type="entry name" value="PEPSIN"/>
</dbReference>
<evidence type="ECO:0000256" key="2">
    <source>
        <dbReference type="SAM" id="MobiDB-lite"/>
    </source>
</evidence>
<evidence type="ECO:0000313" key="7">
    <source>
        <dbReference type="Proteomes" id="UP000256328"/>
    </source>
</evidence>
<evidence type="ECO:0000256" key="1">
    <source>
        <dbReference type="ARBA" id="ARBA00007447"/>
    </source>
</evidence>
<dbReference type="GO" id="GO:0000324">
    <property type="term" value="C:fungal-type vacuole"/>
    <property type="evidence" value="ECO:0007669"/>
    <property type="project" value="TreeGrafter"/>
</dbReference>
<protein>
    <recommendedName>
        <fullName evidence="5">Peptidase A1 domain-containing protein</fullName>
    </recommendedName>
</protein>
<dbReference type="Proteomes" id="UP000256328">
    <property type="component" value="Unassembled WGS sequence"/>
</dbReference>
<keyword evidence="3" id="KW-1133">Transmembrane helix</keyword>
<dbReference type="OrthoDB" id="4074350at2759"/>
<dbReference type="PANTHER" id="PTHR47966">
    <property type="entry name" value="BETA-SITE APP-CLEAVING ENZYME, ISOFORM A-RELATED"/>
    <property type="match status" value="1"/>
</dbReference>
<dbReference type="Pfam" id="PF00026">
    <property type="entry name" value="Asp"/>
    <property type="match status" value="1"/>
</dbReference>
<dbReference type="AlphaFoldDB" id="A0A3D8R8H2"/>
<keyword evidence="3" id="KW-0472">Membrane</keyword>
<keyword evidence="7" id="KW-1185">Reference proteome</keyword>
<dbReference type="InterPro" id="IPR021109">
    <property type="entry name" value="Peptidase_aspartic_dom_sf"/>
</dbReference>
<evidence type="ECO:0000259" key="5">
    <source>
        <dbReference type="PROSITE" id="PS51767"/>
    </source>
</evidence>
<feature type="signal peptide" evidence="4">
    <location>
        <begin position="1"/>
        <end position="21"/>
    </location>
</feature>
<feature type="chain" id="PRO_5017562690" description="Peptidase A1 domain-containing protein" evidence="4">
    <location>
        <begin position="22"/>
        <end position="604"/>
    </location>
</feature>
<keyword evidence="4" id="KW-0732">Signal</keyword>
<comment type="similarity">
    <text evidence="1">Belongs to the peptidase A1 family.</text>
</comment>
<dbReference type="InterPro" id="IPR034164">
    <property type="entry name" value="Pepsin-like_dom"/>
</dbReference>
<proteinExistence type="inferred from homology"/>
<dbReference type="GO" id="GO:0004190">
    <property type="term" value="F:aspartic-type endopeptidase activity"/>
    <property type="evidence" value="ECO:0007669"/>
    <property type="project" value="InterPro"/>
</dbReference>
<dbReference type="Gene3D" id="2.40.70.10">
    <property type="entry name" value="Acid Proteases"/>
    <property type="match status" value="2"/>
</dbReference>
<evidence type="ECO:0000256" key="3">
    <source>
        <dbReference type="SAM" id="Phobius"/>
    </source>
</evidence>
<dbReference type="CDD" id="cd05471">
    <property type="entry name" value="pepsin_like"/>
    <property type="match status" value="1"/>
</dbReference>
<evidence type="ECO:0000256" key="4">
    <source>
        <dbReference type="SAM" id="SignalP"/>
    </source>
</evidence>
<dbReference type="InterPro" id="IPR033121">
    <property type="entry name" value="PEPTIDASE_A1"/>
</dbReference>